<dbReference type="InterPro" id="IPR019814">
    <property type="entry name" value="Translation_initiation_fac_3_N"/>
</dbReference>
<organism evidence="10 11">
    <name type="scientific">Thermaerobacter subterraneus DSM 13965</name>
    <dbReference type="NCBI Taxonomy" id="867903"/>
    <lineage>
        <taxon>Bacteria</taxon>
        <taxon>Bacillati</taxon>
        <taxon>Bacillota</taxon>
        <taxon>Clostridia</taxon>
        <taxon>Eubacteriales</taxon>
        <taxon>Clostridiales Family XVII. Incertae Sedis</taxon>
        <taxon>Thermaerobacter</taxon>
    </lineage>
</organism>
<dbReference type="AlphaFoldDB" id="K6QC36"/>
<proteinExistence type="inferred from homology"/>
<dbReference type="Pfam" id="PF00707">
    <property type="entry name" value="IF3_C"/>
    <property type="match status" value="1"/>
</dbReference>
<evidence type="ECO:0000256" key="6">
    <source>
        <dbReference type="RuleBase" id="RU000646"/>
    </source>
</evidence>
<keyword evidence="4" id="KW-0963">Cytoplasm</keyword>
<dbReference type="SUPFAM" id="SSF54364">
    <property type="entry name" value="Translation initiation factor IF3, N-terminal domain"/>
    <property type="match status" value="1"/>
</dbReference>
<dbReference type="EMBL" id="AENY02000003">
    <property type="protein sequence ID" value="EKP93986.1"/>
    <property type="molecule type" value="Genomic_DNA"/>
</dbReference>
<name>K6QC36_9FIRM</name>
<evidence type="ECO:0000256" key="7">
    <source>
        <dbReference type="SAM" id="MobiDB-lite"/>
    </source>
</evidence>
<dbReference type="GO" id="GO:0043022">
    <property type="term" value="F:ribosome binding"/>
    <property type="evidence" value="ECO:0007669"/>
    <property type="project" value="UniProtKB-ARBA"/>
</dbReference>
<dbReference type="FunFam" id="3.30.110.10:FF:000001">
    <property type="entry name" value="Translation initiation factor IF-3"/>
    <property type="match status" value="1"/>
</dbReference>
<comment type="subcellular location">
    <subcellularLocation>
        <location evidence="4 6">Cytoplasm</location>
    </subcellularLocation>
</comment>
<dbReference type="PROSITE" id="PS00938">
    <property type="entry name" value="IF3"/>
    <property type="match status" value="1"/>
</dbReference>
<keyword evidence="2 4" id="KW-0396">Initiation factor</keyword>
<evidence type="ECO:0000256" key="1">
    <source>
        <dbReference type="ARBA" id="ARBA00005439"/>
    </source>
</evidence>
<sequence length="194" mass="22123">MNEQIRVREVRVISPEGEQLGIFPTHEALRMAYERNMDLVEVAPQARPPVCRIMDYGKFKYEQAKRDREARKRQKIVDIKEVKMRPRIDQHDFEVKLRNARRFLEDGDKVKATIMFRGREIVHADLGRQVLERLARAVEDIATIERRPVVEGRNMTMVLAPRPQVVGASRAEARPAAGEGEGAAGPAGEESRAT</sequence>
<dbReference type="GO" id="GO:0016020">
    <property type="term" value="C:membrane"/>
    <property type="evidence" value="ECO:0007669"/>
    <property type="project" value="TreeGrafter"/>
</dbReference>
<accession>K6QC36</accession>
<dbReference type="HOGENOM" id="CLU_054919_3_2_9"/>
<dbReference type="PANTHER" id="PTHR10938:SF0">
    <property type="entry name" value="TRANSLATION INITIATION FACTOR IF-3, MITOCHONDRIAL"/>
    <property type="match status" value="1"/>
</dbReference>
<dbReference type="Pfam" id="PF05198">
    <property type="entry name" value="IF3_N"/>
    <property type="match status" value="1"/>
</dbReference>
<keyword evidence="11" id="KW-1185">Reference proteome</keyword>
<dbReference type="InterPro" id="IPR019813">
    <property type="entry name" value="Translation_initiation_fac3_CS"/>
</dbReference>
<dbReference type="FunFam" id="3.10.20.80:FF:000001">
    <property type="entry name" value="Translation initiation factor IF-3"/>
    <property type="match status" value="1"/>
</dbReference>
<evidence type="ECO:0000259" key="9">
    <source>
        <dbReference type="Pfam" id="PF05198"/>
    </source>
</evidence>
<dbReference type="PANTHER" id="PTHR10938">
    <property type="entry name" value="TRANSLATION INITIATION FACTOR IF-3"/>
    <property type="match status" value="1"/>
</dbReference>
<dbReference type="OrthoDB" id="9806014at2"/>
<dbReference type="Gene3D" id="3.10.20.80">
    <property type="entry name" value="Translation initiation factor 3 (IF-3), N-terminal domain"/>
    <property type="match status" value="1"/>
</dbReference>
<comment type="similarity">
    <text evidence="1 4 6">Belongs to the IF-3 family.</text>
</comment>
<dbReference type="Gene3D" id="3.30.110.10">
    <property type="entry name" value="Translation initiation factor 3 (IF-3), C-terminal domain"/>
    <property type="match status" value="1"/>
</dbReference>
<dbReference type="RefSeq" id="WP_006903982.1">
    <property type="nucleotide sequence ID" value="NZ_JH976535.1"/>
</dbReference>
<comment type="caution">
    <text evidence="10">The sequence shown here is derived from an EMBL/GenBank/DDBJ whole genome shotgun (WGS) entry which is preliminary data.</text>
</comment>
<keyword evidence="3 4" id="KW-0648">Protein biosynthesis</keyword>
<dbReference type="STRING" id="867903.ThesuDRAFT_01704"/>
<comment type="function">
    <text evidence="4 6">IF-3 binds to the 30S ribosomal subunit and shifts the equilibrium between 70S ribosomes and their 50S and 30S subunits in favor of the free subunits, thus enhancing the availability of 30S subunits on which protein synthesis initiation begins.</text>
</comment>
<evidence type="ECO:0000256" key="5">
    <source>
        <dbReference type="NCBIfam" id="TIGR00168"/>
    </source>
</evidence>
<feature type="domain" description="Translation initiation factor 3 N-terminal" evidence="9">
    <location>
        <begin position="1"/>
        <end position="70"/>
    </location>
</feature>
<dbReference type="SUPFAM" id="SSF55200">
    <property type="entry name" value="Translation initiation factor IF3, C-terminal domain"/>
    <property type="match status" value="1"/>
</dbReference>
<reference evidence="10" key="2">
    <citation type="submission" date="2012-10" db="EMBL/GenBank/DDBJ databases">
        <title>Improved high-quality draft of Thermaerobacter subterraneus C21, DSM 13965.</title>
        <authorList>
            <consortium name="DOE Joint Genome Institute"/>
            <person name="Eisen J."/>
            <person name="Huntemann M."/>
            <person name="Wei C.-L."/>
            <person name="Han J."/>
            <person name="Detter J.C."/>
            <person name="Han C."/>
            <person name="Tapia R."/>
            <person name="Chen A."/>
            <person name="Kyrpides N."/>
            <person name="Mavromatis K."/>
            <person name="Markowitz V."/>
            <person name="Szeto E."/>
            <person name="Ivanova N."/>
            <person name="Mikhailova N."/>
            <person name="Ovchinnikova G."/>
            <person name="Pagani I."/>
            <person name="Pati A."/>
            <person name="Goodwin L."/>
            <person name="Nordberg H.P."/>
            <person name="Cantor M.N."/>
            <person name="Hua S.X."/>
            <person name="Woyke T."/>
            <person name="Eisen J."/>
            <person name="Klenk H.-P."/>
        </authorList>
    </citation>
    <scope>NUCLEOTIDE SEQUENCE [LARGE SCALE GENOMIC DNA]</scope>
    <source>
        <strain evidence="10">DSM 13965</strain>
    </source>
</reference>
<dbReference type="GO" id="GO:0005829">
    <property type="term" value="C:cytosol"/>
    <property type="evidence" value="ECO:0007669"/>
    <property type="project" value="TreeGrafter"/>
</dbReference>
<protein>
    <recommendedName>
        <fullName evidence="4 5">Translation initiation factor IF-3</fullName>
    </recommendedName>
</protein>
<evidence type="ECO:0000256" key="3">
    <source>
        <dbReference type="ARBA" id="ARBA00022917"/>
    </source>
</evidence>
<dbReference type="NCBIfam" id="TIGR00168">
    <property type="entry name" value="infC"/>
    <property type="match status" value="1"/>
</dbReference>
<evidence type="ECO:0000256" key="2">
    <source>
        <dbReference type="ARBA" id="ARBA00022540"/>
    </source>
</evidence>
<dbReference type="InterPro" id="IPR019815">
    <property type="entry name" value="Translation_initiation_fac_3_C"/>
</dbReference>
<dbReference type="eggNOG" id="COG0290">
    <property type="taxonomic scope" value="Bacteria"/>
</dbReference>
<dbReference type="GO" id="GO:0003743">
    <property type="term" value="F:translation initiation factor activity"/>
    <property type="evidence" value="ECO:0007669"/>
    <property type="project" value="UniProtKB-UniRule"/>
</dbReference>
<feature type="compositionally biased region" description="Low complexity" evidence="7">
    <location>
        <begin position="167"/>
        <end position="178"/>
    </location>
</feature>
<dbReference type="InterPro" id="IPR001288">
    <property type="entry name" value="Translation_initiation_fac_3"/>
</dbReference>
<comment type="subunit">
    <text evidence="4 6">Monomer.</text>
</comment>
<feature type="region of interest" description="Disordered" evidence="7">
    <location>
        <begin position="166"/>
        <end position="194"/>
    </location>
</feature>
<reference evidence="10" key="1">
    <citation type="submission" date="2010-10" db="EMBL/GenBank/DDBJ databases">
        <authorList>
            <consortium name="US DOE Joint Genome Institute (JGI-PGF)"/>
            <person name="Lucas S."/>
            <person name="Copeland A."/>
            <person name="Lapidus A."/>
            <person name="Bruce D."/>
            <person name="Goodwin L."/>
            <person name="Pitluck S."/>
            <person name="Kyrpides N."/>
            <person name="Mavromatis K."/>
            <person name="Detter J.C."/>
            <person name="Han C."/>
            <person name="Land M."/>
            <person name="Hauser L."/>
            <person name="Markowitz V."/>
            <person name="Cheng J.-F."/>
            <person name="Hugenholtz P."/>
            <person name="Woyke T."/>
            <person name="Wu D."/>
            <person name="Pukall R."/>
            <person name="Wahrenburg C."/>
            <person name="Brambilla E."/>
            <person name="Klenk H.-P."/>
            <person name="Eisen J.A."/>
        </authorList>
    </citation>
    <scope>NUCLEOTIDE SEQUENCE [LARGE SCALE GENOMIC DNA]</scope>
    <source>
        <strain evidence="10">DSM 13965</strain>
    </source>
</reference>
<evidence type="ECO:0000313" key="11">
    <source>
        <dbReference type="Proteomes" id="UP000005710"/>
    </source>
</evidence>
<dbReference type="InterPro" id="IPR036787">
    <property type="entry name" value="T_IF-3_N_sf"/>
</dbReference>
<evidence type="ECO:0000256" key="4">
    <source>
        <dbReference type="HAMAP-Rule" id="MF_00080"/>
    </source>
</evidence>
<gene>
    <name evidence="4" type="primary">infC</name>
    <name evidence="10" type="ORF">ThesuDRAFT_01704</name>
</gene>
<dbReference type="Proteomes" id="UP000005710">
    <property type="component" value="Unassembled WGS sequence"/>
</dbReference>
<dbReference type="InterPro" id="IPR036788">
    <property type="entry name" value="T_IF-3_C_sf"/>
</dbReference>
<feature type="domain" description="Translation initiation factor 3 C-terminal" evidence="8">
    <location>
        <begin position="77"/>
        <end position="161"/>
    </location>
</feature>
<dbReference type="HAMAP" id="MF_00080">
    <property type="entry name" value="IF_3"/>
    <property type="match status" value="1"/>
</dbReference>
<evidence type="ECO:0000259" key="8">
    <source>
        <dbReference type="Pfam" id="PF00707"/>
    </source>
</evidence>
<evidence type="ECO:0000313" key="10">
    <source>
        <dbReference type="EMBL" id="EKP93986.1"/>
    </source>
</evidence>
<dbReference type="GO" id="GO:0032790">
    <property type="term" value="P:ribosome disassembly"/>
    <property type="evidence" value="ECO:0007669"/>
    <property type="project" value="TreeGrafter"/>
</dbReference>